<keyword evidence="1" id="KW-0813">Transport</keyword>
<dbReference type="Pfam" id="PF11148">
    <property type="entry name" value="DUF2922"/>
    <property type="match status" value="1"/>
</dbReference>
<evidence type="ECO:0000313" key="2">
    <source>
        <dbReference type="Proteomes" id="UP000676917"/>
    </source>
</evidence>
<dbReference type="RefSeq" id="WP_212920457.1">
    <property type="nucleotide sequence ID" value="NZ_BORP01000002.1"/>
</dbReference>
<reference evidence="1" key="1">
    <citation type="submission" date="2021-03" db="EMBL/GenBank/DDBJ databases">
        <title>Antimicrobial resistance genes in bacteria isolated from Japanese honey, and their potential for conferring macrolide and lincosamide resistance in the American foulbrood pathogen Paenibacillus larvae.</title>
        <authorList>
            <person name="Okamoto M."/>
            <person name="Kumagai M."/>
            <person name="Kanamori H."/>
            <person name="Takamatsu D."/>
        </authorList>
    </citation>
    <scope>NUCLEOTIDE SEQUENCE</scope>
    <source>
        <strain evidence="1">J43TS3</strain>
    </source>
</reference>
<dbReference type="Proteomes" id="UP000676917">
    <property type="component" value="Unassembled WGS sequence"/>
</dbReference>
<comment type="caution">
    <text evidence="1">The sequence shown here is derived from an EMBL/GenBank/DDBJ whole genome shotgun (WGS) entry which is preliminary data.</text>
</comment>
<dbReference type="EMBL" id="BORP01000002">
    <property type="protein sequence ID" value="GIO26970.1"/>
    <property type="molecule type" value="Genomic_DNA"/>
</dbReference>
<dbReference type="InterPro" id="IPR021321">
    <property type="entry name" value="DUF2922"/>
</dbReference>
<keyword evidence="1" id="KW-0406">Ion transport</keyword>
<evidence type="ECO:0000313" key="1">
    <source>
        <dbReference type="EMBL" id="GIO26970.1"/>
    </source>
</evidence>
<gene>
    <name evidence="1" type="ORF">J43TS3_15810</name>
</gene>
<dbReference type="AlphaFoldDB" id="A0A919X9H1"/>
<sequence length="71" mass="7833">MKRLELKFENEEGKIVTYSLEEPIEPVDPVAVTSAMDVILEQNAFSTSGGDLVAKKGARLVENNVQDIEII</sequence>
<dbReference type="GO" id="GO:0034220">
    <property type="term" value="P:monoatomic ion transmembrane transport"/>
    <property type="evidence" value="ECO:0007669"/>
    <property type="project" value="UniProtKB-KW"/>
</dbReference>
<accession>A0A919X9H1</accession>
<protein>
    <submittedName>
        <fullName evidence="1">Potassium channel protein</fullName>
    </submittedName>
</protein>
<keyword evidence="1" id="KW-0407">Ion channel</keyword>
<organism evidence="1 2">
    <name type="scientific">Ornithinibacillus bavariensis</name>
    <dbReference type="NCBI Taxonomy" id="545502"/>
    <lineage>
        <taxon>Bacteria</taxon>
        <taxon>Bacillati</taxon>
        <taxon>Bacillota</taxon>
        <taxon>Bacilli</taxon>
        <taxon>Bacillales</taxon>
        <taxon>Bacillaceae</taxon>
        <taxon>Ornithinibacillus</taxon>
    </lineage>
</organism>
<keyword evidence="2" id="KW-1185">Reference proteome</keyword>
<proteinExistence type="predicted"/>
<name>A0A919X9H1_9BACI</name>